<proteinExistence type="predicted"/>
<dbReference type="Proteomes" id="UP000290289">
    <property type="component" value="Chromosome 8"/>
</dbReference>
<dbReference type="InterPro" id="IPR009069">
    <property type="entry name" value="Cys_alpha_HP_mot_SF"/>
</dbReference>
<evidence type="ECO:0000313" key="1">
    <source>
        <dbReference type="EMBL" id="RXH92211.1"/>
    </source>
</evidence>
<dbReference type="GO" id="GO:0005634">
    <property type="term" value="C:nucleus"/>
    <property type="evidence" value="ECO:0007669"/>
    <property type="project" value="TreeGrafter"/>
</dbReference>
<dbReference type="EMBL" id="RDQH01000334">
    <property type="protein sequence ID" value="RXH92211.1"/>
    <property type="molecule type" value="Genomic_DNA"/>
</dbReference>
<dbReference type="STRING" id="3750.A0A498JFP4"/>
<name>A0A498JFP4_MALDO</name>
<evidence type="ECO:0000313" key="2">
    <source>
        <dbReference type="Proteomes" id="UP000290289"/>
    </source>
</evidence>
<dbReference type="OrthoDB" id="10331265at2759"/>
<gene>
    <name evidence="1" type="ORF">DVH24_033107</name>
</gene>
<comment type="caution">
    <text evidence="1">The sequence shown here is derived from an EMBL/GenBank/DDBJ whole genome shotgun (WGS) entry which is preliminary data.</text>
</comment>
<dbReference type="AlphaFoldDB" id="A0A498JFP4"/>
<accession>A0A498JFP4</accession>
<dbReference type="PANTHER" id="PTHR13523:SF2">
    <property type="entry name" value="COILED-COIL-HELIX-COILED-COIL-HELIX DOMAIN CONTAINING 2, ISOFORM A-RELATED"/>
    <property type="match status" value="1"/>
</dbReference>
<dbReference type="PANTHER" id="PTHR13523">
    <property type="entry name" value="COILED-COIL-HELIX-COILED-COIL-HELIX DOMAIN CONTAINING 2/NUR77"/>
    <property type="match status" value="1"/>
</dbReference>
<reference evidence="1 2" key="1">
    <citation type="submission" date="2018-10" db="EMBL/GenBank/DDBJ databases">
        <title>A high-quality apple genome assembly.</title>
        <authorList>
            <person name="Hu J."/>
        </authorList>
    </citation>
    <scope>NUCLEOTIDE SEQUENCE [LARGE SCALE GENOMIC DNA]</scope>
    <source>
        <strain evidence="2">cv. HFTH1</strain>
        <tissue evidence="1">Young leaf</tissue>
    </source>
</reference>
<sequence>MCCHAVYEARCSPSPAPAPTGRGGSMFSGFVQGMAVGIGDAVAHRAVDALMGPRRVTIRNEAAAAASPTPAVPARPAAAPVLETMASTSSISGSDACSNHSKAFQDCIDEFVSDISKCQWYMDKLYECKNNSGMLSA</sequence>
<dbReference type="GO" id="GO:0005739">
    <property type="term" value="C:mitochondrion"/>
    <property type="evidence" value="ECO:0007669"/>
    <property type="project" value="TreeGrafter"/>
</dbReference>
<dbReference type="InterPro" id="IPR055304">
    <property type="entry name" value="CHCHD2/10-like"/>
</dbReference>
<dbReference type="SUPFAM" id="SSF47072">
    <property type="entry name" value="Cysteine alpha-hairpin motif"/>
    <property type="match status" value="1"/>
</dbReference>
<dbReference type="GO" id="GO:0007005">
    <property type="term" value="P:mitochondrion organization"/>
    <property type="evidence" value="ECO:0007669"/>
    <property type="project" value="InterPro"/>
</dbReference>
<organism evidence="1 2">
    <name type="scientific">Malus domestica</name>
    <name type="common">Apple</name>
    <name type="synonym">Pyrus malus</name>
    <dbReference type="NCBI Taxonomy" id="3750"/>
    <lineage>
        <taxon>Eukaryota</taxon>
        <taxon>Viridiplantae</taxon>
        <taxon>Streptophyta</taxon>
        <taxon>Embryophyta</taxon>
        <taxon>Tracheophyta</taxon>
        <taxon>Spermatophyta</taxon>
        <taxon>Magnoliopsida</taxon>
        <taxon>eudicotyledons</taxon>
        <taxon>Gunneridae</taxon>
        <taxon>Pentapetalae</taxon>
        <taxon>rosids</taxon>
        <taxon>fabids</taxon>
        <taxon>Rosales</taxon>
        <taxon>Rosaceae</taxon>
        <taxon>Amygdaloideae</taxon>
        <taxon>Maleae</taxon>
        <taxon>Malus</taxon>
    </lineage>
</organism>
<evidence type="ECO:0008006" key="3">
    <source>
        <dbReference type="Google" id="ProtNLM"/>
    </source>
</evidence>
<dbReference type="SMR" id="A0A498JFP4"/>
<protein>
    <recommendedName>
        <fullName evidence="3">CHCH domain-containing protein</fullName>
    </recommendedName>
</protein>
<keyword evidence="2" id="KW-1185">Reference proteome</keyword>